<feature type="non-terminal residue" evidence="1">
    <location>
        <position position="1"/>
    </location>
</feature>
<proteinExistence type="predicted"/>
<organism evidence="1">
    <name type="scientific">marine sediment metagenome</name>
    <dbReference type="NCBI Taxonomy" id="412755"/>
    <lineage>
        <taxon>unclassified sequences</taxon>
        <taxon>metagenomes</taxon>
        <taxon>ecological metagenomes</taxon>
    </lineage>
</organism>
<gene>
    <name evidence="1" type="ORF">S06H3_61747</name>
</gene>
<evidence type="ECO:0000313" key="1">
    <source>
        <dbReference type="EMBL" id="GAI55136.1"/>
    </source>
</evidence>
<dbReference type="EMBL" id="BARV01040554">
    <property type="protein sequence ID" value="GAI55136.1"/>
    <property type="molecule type" value="Genomic_DNA"/>
</dbReference>
<name>X1QJZ7_9ZZZZ</name>
<accession>X1QJZ7</accession>
<protein>
    <submittedName>
        <fullName evidence="1">Uncharacterized protein</fullName>
    </submittedName>
</protein>
<sequence>QGVMLNVKPLDVGDENIFVNASANNVQAQCGGIET</sequence>
<dbReference type="AlphaFoldDB" id="X1QJZ7"/>
<comment type="caution">
    <text evidence="1">The sequence shown here is derived from an EMBL/GenBank/DDBJ whole genome shotgun (WGS) entry which is preliminary data.</text>
</comment>
<reference evidence="1" key="1">
    <citation type="journal article" date="2014" name="Front. Microbiol.">
        <title>High frequency of phylogenetically diverse reductive dehalogenase-homologous genes in deep subseafloor sedimentary metagenomes.</title>
        <authorList>
            <person name="Kawai M."/>
            <person name="Futagami T."/>
            <person name="Toyoda A."/>
            <person name="Takaki Y."/>
            <person name="Nishi S."/>
            <person name="Hori S."/>
            <person name="Arai W."/>
            <person name="Tsubouchi T."/>
            <person name="Morono Y."/>
            <person name="Uchiyama I."/>
            <person name="Ito T."/>
            <person name="Fujiyama A."/>
            <person name="Inagaki F."/>
            <person name="Takami H."/>
        </authorList>
    </citation>
    <scope>NUCLEOTIDE SEQUENCE</scope>
    <source>
        <strain evidence="1">Expedition CK06-06</strain>
    </source>
</reference>